<name>A0A6I8MAF7_9FUSO</name>
<keyword evidence="1" id="KW-1133">Transmembrane helix</keyword>
<feature type="transmembrane region" description="Helical" evidence="1">
    <location>
        <begin position="108"/>
        <end position="127"/>
    </location>
</feature>
<gene>
    <name evidence="2" type="ORF">OMES3154_00436</name>
</gene>
<evidence type="ECO:0000256" key="1">
    <source>
        <dbReference type="SAM" id="Phobius"/>
    </source>
</evidence>
<feature type="transmembrane region" description="Helical" evidence="1">
    <location>
        <begin position="12"/>
        <end position="31"/>
    </location>
</feature>
<evidence type="ECO:0000313" key="2">
    <source>
        <dbReference type="EMBL" id="VWL85152.1"/>
    </source>
</evidence>
<keyword evidence="3" id="KW-1185">Reference proteome</keyword>
<keyword evidence="1" id="KW-0812">Transmembrane</keyword>
<accession>A0A6I8MAF7</accession>
<evidence type="ECO:0000313" key="3">
    <source>
        <dbReference type="Proteomes" id="UP000419017"/>
    </source>
</evidence>
<dbReference type="Proteomes" id="UP000419017">
    <property type="component" value="Unassembled WGS sequence"/>
</dbReference>
<sequence length="128" mass="15593">MLNKLKIIINLKINKLLKLSIFAFLLSYFLTLYNNDIVYFLLLSWLYLIYNLVLIYYKNTKIILNFLLALIDLIYISLFSFNLMYILVYLFITLFLTYRDRENMKNNIEFYLIYTIVKIIFIILLILI</sequence>
<reference evidence="2 3" key="1">
    <citation type="submission" date="2019-10" db="EMBL/GenBank/DDBJ databases">
        <authorList>
            <person name="Blom J."/>
        </authorList>
    </citation>
    <scope>NUCLEOTIDE SEQUENCE [LARGE SCALE GENOMIC DNA]</scope>
    <source>
        <strain evidence="2 3">ES3154-GLU</strain>
    </source>
</reference>
<proteinExistence type="predicted"/>
<dbReference type="AlphaFoldDB" id="A0A6I8MAF7"/>
<keyword evidence="1" id="KW-0472">Membrane</keyword>
<feature type="transmembrane region" description="Helical" evidence="1">
    <location>
        <begin position="69"/>
        <end position="96"/>
    </location>
</feature>
<protein>
    <submittedName>
        <fullName evidence="2">Uncharacterized protein</fullName>
    </submittedName>
</protein>
<feature type="transmembrane region" description="Helical" evidence="1">
    <location>
        <begin position="37"/>
        <end position="57"/>
    </location>
</feature>
<organism evidence="2 3">
    <name type="scientific">Oceanivirga miroungae</name>
    <dbReference type="NCBI Taxonomy" id="1130046"/>
    <lineage>
        <taxon>Bacteria</taxon>
        <taxon>Fusobacteriati</taxon>
        <taxon>Fusobacteriota</taxon>
        <taxon>Fusobacteriia</taxon>
        <taxon>Fusobacteriales</taxon>
        <taxon>Leptotrichiaceae</taxon>
        <taxon>Oceanivirga</taxon>
    </lineage>
</organism>
<dbReference type="EMBL" id="CABWIB010000001">
    <property type="protein sequence ID" value="VWL85152.1"/>
    <property type="molecule type" value="Genomic_DNA"/>
</dbReference>